<dbReference type="AlphaFoldDB" id="W9W4R5"/>
<name>W9W4R5_9EURO</name>
<proteinExistence type="predicted"/>
<feature type="region of interest" description="Disordered" evidence="1">
    <location>
        <begin position="94"/>
        <end position="116"/>
    </location>
</feature>
<dbReference type="VEuPathDB" id="FungiDB:A1O7_03512"/>
<keyword evidence="3" id="KW-1185">Reference proteome</keyword>
<dbReference type="HOGENOM" id="CLU_039096_0_0_1"/>
<dbReference type="GeneID" id="19178106"/>
<reference evidence="2 3" key="1">
    <citation type="submission" date="2013-03" db="EMBL/GenBank/DDBJ databases">
        <title>The Genome Sequence of Cladophialophora yegresii CBS 114405.</title>
        <authorList>
            <consortium name="The Broad Institute Genomics Platform"/>
            <person name="Cuomo C."/>
            <person name="de Hoog S."/>
            <person name="Gorbushina A."/>
            <person name="Walker B."/>
            <person name="Young S.K."/>
            <person name="Zeng Q."/>
            <person name="Gargeya S."/>
            <person name="Fitzgerald M."/>
            <person name="Haas B."/>
            <person name="Abouelleil A."/>
            <person name="Allen A.W."/>
            <person name="Alvarado L."/>
            <person name="Arachchi H.M."/>
            <person name="Berlin A.M."/>
            <person name="Chapman S.B."/>
            <person name="Gainer-Dewar J."/>
            <person name="Goldberg J."/>
            <person name="Griggs A."/>
            <person name="Gujja S."/>
            <person name="Hansen M."/>
            <person name="Howarth C."/>
            <person name="Imamovic A."/>
            <person name="Ireland A."/>
            <person name="Larimer J."/>
            <person name="McCowan C."/>
            <person name="Murphy C."/>
            <person name="Pearson M."/>
            <person name="Poon T.W."/>
            <person name="Priest M."/>
            <person name="Roberts A."/>
            <person name="Saif S."/>
            <person name="Shea T."/>
            <person name="Sisk P."/>
            <person name="Sykes S."/>
            <person name="Wortman J."/>
            <person name="Nusbaum C."/>
            <person name="Birren B."/>
        </authorList>
    </citation>
    <scope>NUCLEOTIDE SEQUENCE [LARGE SCALE GENOMIC DNA]</scope>
    <source>
        <strain evidence="2 3">CBS 114405</strain>
    </source>
</reference>
<dbReference type="STRING" id="1182544.W9W4R5"/>
<evidence type="ECO:0000313" key="2">
    <source>
        <dbReference type="EMBL" id="EXJ63067.1"/>
    </source>
</evidence>
<accession>W9W4R5</accession>
<dbReference type="eggNOG" id="ENOG502RXQC">
    <property type="taxonomic scope" value="Eukaryota"/>
</dbReference>
<comment type="caution">
    <text evidence="2">The sequence shown here is derived from an EMBL/GenBank/DDBJ whole genome shotgun (WGS) entry which is preliminary data.</text>
</comment>
<gene>
    <name evidence="2" type="ORF">A1O7_03512</name>
</gene>
<organism evidence="2 3">
    <name type="scientific">Cladophialophora yegresii CBS 114405</name>
    <dbReference type="NCBI Taxonomy" id="1182544"/>
    <lineage>
        <taxon>Eukaryota</taxon>
        <taxon>Fungi</taxon>
        <taxon>Dikarya</taxon>
        <taxon>Ascomycota</taxon>
        <taxon>Pezizomycotina</taxon>
        <taxon>Eurotiomycetes</taxon>
        <taxon>Chaetothyriomycetidae</taxon>
        <taxon>Chaetothyriales</taxon>
        <taxon>Herpotrichiellaceae</taxon>
        <taxon>Cladophialophora</taxon>
    </lineage>
</organism>
<dbReference type="OrthoDB" id="302966at2759"/>
<dbReference type="RefSeq" id="XP_007755721.1">
    <property type="nucleotide sequence ID" value="XM_007757531.1"/>
</dbReference>
<dbReference type="Proteomes" id="UP000019473">
    <property type="component" value="Unassembled WGS sequence"/>
</dbReference>
<evidence type="ECO:0000256" key="1">
    <source>
        <dbReference type="SAM" id="MobiDB-lite"/>
    </source>
</evidence>
<sequence length="374" mass="42115">MASQDSTDKFPNFLEAMASIYRPLPSSTDPQLTSWTPPPAAEGHRGRYLWTDGFAVVNFLTLYNLTHETRYVTFARNLITAVHSILGYTRDGTSRLPGATEEEPLKGGLRIGKHDESGPDGDGQYFHYLTVWMFALNRFTFVTGEKWYNEQAISMAKAILPKFMTNRAAARPRMFWKLSTDLSSRLVLSEGNLDPIDGYVTYKLLQATHGAGSEVLKEEIALLKKIVDTKVESYGSTDTLDLGMTLWTAHWLVPEEEWAVQLTCRALTCLKRLVESRHFEESTQRRLAFREFGTALGVTSVTTRKSDSGRLCREGELVDDEIRDLPDQICRQWEDAGLVPTPTEQMQGRMAELMPITAVMYASALIPGLMVRQS</sequence>
<evidence type="ECO:0000313" key="3">
    <source>
        <dbReference type="Proteomes" id="UP000019473"/>
    </source>
</evidence>
<protein>
    <submittedName>
        <fullName evidence="2">Uncharacterized protein</fullName>
    </submittedName>
</protein>
<dbReference type="EMBL" id="AMGW01000002">
    <property type="protein sequence ID" value="EXJ63067.1"/>
    <property type="molecule type" value="Genomic_DNA"/>
</dbReference>